<keyword evidence="7 8" id="KW-0413">Isomerase</keyword>
<dbReference type="InterPro" id="IPR005743">
    <property type="entry name" value="GyrA"/>
</dbReference>
<dbReference type="Gene3D" id="2.120.10.90">
    <property type="entry name" value="DNA gyrase/topoisomerase IV, subunit A, C-terminal"/>
    <property type="match status" value="1"/>
</dbReference>
<dbReference type="PANTHER" id="PTHR43493">
    <property type="entry name" value="DNA GYRASE/TOPOISOMERASE SUBUNIT A"/>
    <property type="match status" value="1"/>
</dbReference>
<keyword evidence="4 8" id="KW-0067">ATP-binding</keyword>
<dbReference type="SUPFAM" id="SSF56719">
    <property type="entry name" value="Type II DNA topoisomerase"/>
    <property type="match status" value="1"/>
</dbReference>
<dbReference type="Gene3D" id="1.10.268.10">
    <property type="entry name" value="Topoisomerase, domain 3"/>
    <property type="match status" value="1"/>
</dbReference>
<dbReference type="InterPro" id="IPR006691">
    <property type="entry name" value="GyrA/parC_rep"/>
</dbReference>
<keyword evidence="3 8" id="KW-0547">Nucleotide-binding</keyword>
<evidence type="ECO:0000313" key="11">
    <source>
        <dbReference type="EMBL" id="MBP2028568.1"/>
    </source>
</evidence>
<comment type="subunit">
    <text evidence="8">Heterotetramer, composed of two GyrA and two GyrB chains. In the heterotetramer, GyrA contains the active site tyrosine that forms a transient covalent intermediate with DNA, while GyrB binds cofactors and catalyzes ATP hydrolysis.</text>
</comment>
<dbReference type="NCBIfam" id="TIGR01063">
    <property type="entry name" value="gyrA"/>
    <property type="match status" value="1"/>
</dbReference>
<evidence type="ECO:0000259" key="10">
    <source>
        <dbReference type="PROSITE" id="PS52040"/>
    </source>
</evidence>
<evidence type="ECO:0000256" key="9">
    <source>
        <dbReference type="PROSITE-ProRule" id="PRU01384"/>
    </source>
</evidence>
<comment type="caution">
    <text evidence="11">The sequence shown here is derived from an EMBL/GenBank/DDBJ whole genome shotgun (WGS) entry which is preliminary data.</text>
</comment>
<dbReference type="InterPro" id="IPR035516">
    <property type="entry name" value="Gyrase/topoIV_suA_C"/>
</dbReference>
<dbReference type="EMBL" id="JAGGLI010000032">
    <property type="protein sequence ID" value="MBP2028568.1"/>
    <property type="molecule type" value="Genomic_DNA"/>
</dbReference>
<dbReference type="GO" id="GO:0003918">
    <property type="term" value="F:DNA topoisomerase type II (double strand cut, ATP-hydrolyzing) activity"/>
    <property type="evidence" value="ECO:0007669"/>
    <property type="project" value="UniProtKB-EC"/>
</dbReference>
<dbReference type="Gene3D" id="3.30.1360.40">
    <property type="match status" value="1"/>
</dbReference>
<reference evidence="11 12" key="1">
    <citation type="submission" date="2021-03" db="EMBL/GenBank/DDBJ databases">
        <title>Genomic Encyclopedia of Type Strains, Phase IV (KMG-IV): sequencing the most valuable type-strain genomes for metagenomic binning, comparative biology and taxonomic classification.</title>
        <authorList>
            <person name="Goeker M."/>
        </authorList>
    </citation>
    <scope>NUCLEOTIDE SEQUENCE [LARGE SCALE GENOMIC DNA]</scope>
    <source>
        <strain evidence="11 12">DSM 27512</strain>
    </source>
</reference>
<dbReference type="Pfam" id="PF03989">
    <property type="entry name" value="DNA_gyraseA_C"/>
    <property type="match status" value="6"/>
</dbReference>
<dbReference type="PANTHER" id="PTHR43493:SF5">
    <property type="entry name" value="DNA GYRASE SUBUNIT A, CHLOROPLASTIC_MITOCHONDRIAL"/>
    <property type="match status" value="1"/>
</dbReference>
<dbReference type="InterPro" id="IPR013760">
    <property type="entry name" value="Topo_IIA-like_dom_sf"/>
</dbReference>
<accession>A0ABS4KLB7</accession>
<evidence type="ECO:0000256" key="8">
    <source>
        <dbReference type="HAMAP-Rule" id="MF_01897"/>
    </source>
</evidence>
<comment type="miscellaneous">
    <text evidence="8">Few gyrases are as efficient as E.coli at forming negative supercoils. Not all organisms have 2 type II topoisomerases; in organisms with a single type II topoisomerase this enzyme also has to decatenate newly replicated chromosomes.</text>
</comment>
<dbReference type="RefSeq" id="WP_209661616.1">
    <property type="nucleotide sequence ID" value="NZ_JAGGLI010000032.1"/>
</dbReference>
<sequence length="818" mass="92515">MNEERDKIVDIEIEDEMRKSYIDYAMSVIVGRALPDVRDGLKPVHRRILYAMNELSLVPEKGYRKSATVVGDVLGKYHPHGDTAVYDSLVKMAQDFSIRYPLVDGHGNFGSIDGDSAAAMRYTEAKMQKLALEMLKDIDKETVNFVPNYDERLKEPSVLPARYPNLLVNGSNGIAVGMATSIPPHNLREVIDAVIELIENPDATVEDIMEHIKGPDFPTGAIGMGKSFIKQAYKTGRGKITVRSKADIKELPNGKHRIVVSEIPYQVNKSRMIERIAELVKEKRVEGITDIRDESNRNGIRVVIEVKRDVNPNIVLNNLYKHSQMQDVYSIIMLALVNGEPKVLDLRSMLVHYLNHQKDVVTKRTEYELRKAKEREHILKGLLIALDNIDRVIEIIRGSDTGAVAKEKLMEEFSLTDIQSQAILDMRLQRLTGLERGKIENEFNELMESIKYYESILASEEKLLEIIKEEITLIRDKYGDDRRTEITESEDEINIKDTIEDEEVTITLTHHGYIKRIPMDTYKSQRRGGKGISSMTTRDEDFVESIITAANHDRIIFLTNRGRMYRMNVYEIPQSSRIAKGTNIINLLPLEKGEKVNSFLTVRDVADTSYLVMCTKKGIIKKTMISEFRKSKRNGLIAISLREDDELINAKITDGDTNFILVTKEGLAICFDEKQVRDMGRSAMGVRGIRLNEGDEVVSMEIADTSKELLVISENGYGKRTHIKDYRIQSRGGKGVKSYKISEKTGRVVGAKVVEEDEEIMIINSDGTLIRISVNQISILSKVTSGVRVMKTSENTVVAALAKIAQNTADELEETEEE</sequence>
<dbReference type="NCBIfam" id="NF004044">
    <property type="entry name" value="PRK05561.1"/>
    <property type="match status" value="1"/>
</dbReference>
<comment type="similarity">
    <text evidence="2 8">Belongs to the type II topoisomerase GyrA/ParC subunit family.</text>
</comment>
<feature type="short sequence motif" description="GyrA-box" evidence="8">
    <location>
        <begin position="525"/>
        <end position="531"/>
    </location>
</feature>
<evidence type="ECO:0000256" key="6">
    <source>
        <dbReference type="ARBA" id="ARBA00023125"/>
    </source>
</evidence>
<keyword evidence="5 8" id="KW-0799">Topoisomerase</keyword>
<dbReference type="HAMAP" id="MF_01897">
    <property type="entry name" value="GyrA"/>
    <property type="match status" value="1"/>
</dbReference>
<keyword evidence="8" id="KW-0963">Cytoplasm</keyword>
<dbReference type="InterPro" id="IPR013758">
    <property type="entry name" value="Topo_IIA_A/C_ab"/>
</dbReference>
<dbReference type="Pfam" id="PF00521">
    <property type="entry name" value="DNA_topoisoIV"/>
    <property type="match status" value="1"/>
</dbReference>
<protein>
    <recommendedName>
        <fullName evidence="8">DNA gyrase subunit A</fullName>
        <ecNumber evidence="8">5.6.2.2</ecNumber>
    </recommendedName>
</protein>
<evidence type="ECO:0000256" key="2">
    <source>
        <dbReference type="ARBA" id="ARBA00008263"/>
    </source>
</evidence>
<proteinExistence type="inferred from homology"/>
<feature type="domain" description="Topo IIA-type catalytic" evidence="10">
    <location>
        <begin position="34"/>
        <end position="498"/>
    </location>
</feature>
<dbReference type="SMART" id="SM00434">
    <property type="entry name" value="TOP4c"/>
    <property type="match status" value="1"/>
</dbReference>
<evidence type="ECO:0000256" key="1">
    <source>
        <dbReference type="ARBA" id="ARBA00000185"/>
    </source>
</evidence>
<evidence type="ECO:0000256" key="3">
    <source>
        <dbReference type="ARBA" id="ARBA00022741"/>
    </source>
</evidence>
<dbReference type="CDD" id="cd00187">
    <property type="entry name" value="TOP4c"/>
    <property type="match status" value="1"/>
</dbReference>
<evidence type="ECO:0000256" key="5">
    <source>
        <dbReference type="ARBA" id="ARBA00023029"/>
    </source>
</evidence>
<evidence type="ECO:0000256" key="4">
    <source>
        <dbReference type="ARBA" id="ARBA00022840"/>
    </source>
</evidence>
<dbReference type="InterPro" id="IPR013757">
    <property type="entry name" value="Topo_IIA_A_a_sf"/>
</dbReference>
<dbReference type="Gene3D" id="3.90.199.10">
    <property type="entry name" value="Topoisomerase II, domain 5"/>
    <property type="match status" value="1"/>
</dbReference>
<dbReference type="PROSITE" id="PS52040">
    <property type="entry name" value="TOPO_IIA"/>
    <property type="match status" value="1"/>
</dbReference>
<feature type="active site" description="O-(5'-phospho-DNA)-tyrosine intermediate" evidence="8 9">
    <location>
        <position position="122"/>
    </location>
</feature>
<evidence type="ECO:0000313" key="12">
    <source>
        <dbReference type="Proteomes" id="UP001314903"/>
    </source>
</evidence>
<gene>
    <name evidence="8" type="primary">gyrA</name>
    <name evidence="11" type="ORF">J2Z35_002394</name>
</gene>
<dbReference type="Proteomes" id="UP001314903">
    <property type="component" value="Unassembled WGS sequence"/>
</dbReference>
<dbReference type="NCBIfam" id="NF004043">
    <property type="entry name" value="PRK05560.1"/>
    <property type="match status" value="1"/>
</dbReference>
<evidence type="ECO:0000256" key="7">
    <source>
        <dbReference type="ARBA" id="ARBA00023235"/>
    </source>
</evidence>
<dbReference type="EC" id="5.6.2.2" evidence="8"/>
<dbReference type="SUPFAM" id="SSF101904">
    <property type="entry name" value="GyrA/ParC C-terminal domain-like"/>
    <property type="match status" value="1"/>
</dbReference>
<comment type="function">
    <text evidence="8">A type II topoisomerase that negatively supercoils closed circular double-stranded (ds) DNA in an ATP-dependent manner to modulate DNA topology and maintain chromosomes in an underwound state. Negative supercoiling favors strand separation, and DNA replication, transcription, recombination and repair, all of which involve strand separation. Also able to catalyze the interconversion of other topological isomers of dsDNA rings, including catenanes and knotted rings. Type II topoisomerases break and join 2 DNA strands simultaneously in an ATP-dependent manner.</text>
</comment>
<organism evidence="11 12">
    <name type="scientific">Acetoanaerobium pronyense</name>
    <dbReference type="NCBI Taxonomy" id="1482736"/>
    <lineage>
        <taxon>Bacteria</taxon>
        <taxon>Bacillati</taxon>
        <taxon>Bacillota</taxon>
        <taxon>Clostridia</taxon>
        <taxon>Peptostreptococcales</taxon>
        <taxon>Filifactoraceae</taxon>
        <taxon>Acetoanaerobium</taxon>
    </lineage>
</organism>
<comment type="catalytic activity">
    <reaction evidence="1 8 9">
        <text>ATP-dependent breakage, passage and rejoining of double-stranded DNA.</text>
        <dbReference type="EC" id="5.6.2.2"/>
    </reaction>
</comment>
<keyword evidence="12" id="KW-1185">Reference proteome</keyword>
<comment type="subcellular location">
    <subcellularLocation>
        <location evidence="8">Cytoplasm</location>
    </subcellularLocation>
</comment>
<dbReference type="InterPro" id="IPR050220">
    <property type="entry name" value="Type_II_DNA_Topoisomerases"/>
</dbReference>
<name>A0ABS4KLB7_9FIRM</name>
<keyword evidence="6 8" id="KW-0238">DNA-binding</keyword>
<dbReference type="InterPro" id="IPR002205">
    <property type="entry name" value="Topo_IIA_dom_A"/>
</dbReference>